<keyword evidence="2" id="KW-1185">Reference proteome</keyword>
<comment type="caution">
    <text evidence="1">The sequence shown here is derived from an EMBL/GenBank/DDBJ whole genome shotgun (WGS) entry which is preliminary data.</text>
</comment>
<gene>
    <name evidence="1" type="ORF">IHE45_05G007600</name>
</gene>
<proteinExistence type="predicted"/>
<accession>A0ACB7VZ91</accession>
<dbReference type="EMBL" id="CM037015">
    <property type="protein sequence ID" value="KAH7680673.1"/>
    <property type="molecule type" value="Genomic_DNA"/>
</dbReference>
<protein>
    <submittedName>
        <fullName evidence="1">Uncharacterized protein</fullName>
    </submittedName>
</protein>
<reference evidence="2" key="1">
    <citation type="journal article" date="2022" name="Nat. Commun.">
        <title>Chromosome evolution and the genetic basis of agronomically important traits in greater yam.</title>
        <authorList>
            <person name="Bredeson J.V."/>
            <person name="Lyons J.B."/>
            <person name="Oniyinde I.O."/>
            <person name="Okereke N.R."/>
            <person name="Kolade O."/>
            <person name="Nnabue I."/>
            <person name="Nwadili C.O."/>
            <person name="Hribova E."/>
            <person name="Parker M."/>
            <person name="Nwogha J."/>
            <person name="Shu S."/>
            <person name="Carlson J."/>
            <person name="Kariba R."/>
            <person name="Muthemba S."/>
            <person name="Knop K."/>
            <person name="Barton G.J."/>
            <person name="Sherwood A.V."/>
            <person name="Lopez-Montes A."/>
            <person name="Asiedu R."/>
            <person name="Jamnadass R."/>
            <person name="Muchugi A."/>
            <person name="Goodstein D."/>
            <person name="Egesi C.N."/>
            <person name="Featherston J."/>
            <person name="Asfaw A."/>
            <person name="Simpson G.G."/>
            <person name="Dolezel J."/>
            <person name="Hendre P.S."/>
            <person name="Van Deynze A."/>
            <person name="Kumar P.L."/>
            <person name="Obidiegwu J.E."/>
            <person name="Bhattacharjee R."/>
            <person name="Rokhsar D.S."/>
        </authorList>
    </citation>
    <scope>NUCLEOTIDE SEQUENCE [LARGE SCALE GENOMIC DNA]</scope>
    <source>
        <strain evidence="2">cv. TDa95/00328</strain>
    </source>
</reference>
<organism evidence="1 2">
    <name type="scientific">Dioscorea alata</name>
    <name type="common">Purple yam</name>
    <dbReference type="NCBI Taxonomy" id="55571"/>
    <lineage>
        <taxon>Eukaryota</taxon>
        <taxon>Viridiplantae</taxon>
        <taxon>Streptophyta</taxon>
        <taxon>Embryophyta</taxon>
        <taxon>Tracheophyta</taxon>
        <taxon>Spermatophyta</taxon>
        <taxon>Magnoliopsida</taxon>
        <taxon>Liliopsida</taxon>
        <taxon>Dioscoreales</taxon>
        <taxon>Dioscoreaceae</taxon>
        <taxon>Dioscorea</taxon>
    </lineage>
</organism>
<dbReference type="Proteomes" id="UP000827976">
    <property type="component" value="Chromosome 5"/>
</dbReference>
<evidence type="ECO:0000313" key="2">
    <source>
        <dbReference type="Proteomes" id="UP000827976"/>
    </source>
</evidence>
<sequence>MLLGVMAGILTSWMVRWRNNNFNNSYLTRITIRTIIIFNNFRNALGKPNLNIGAPSTFSTQLFCSPF</sequence>
<name>A0ACB7VZ91_DIOAL</name>
<evidence type="ECO:0000313" key="1">
    <source>
        <dbReference type="EMBL" id="KAH7680673.1"/>
    </source>
</evidence>